<dbReference type="SUPFAM" id="SSF48264">
    <property type="entry name" value="Cytochrome P450"/>
    <property type="match status" value="1"/>
</dbReference>
<comment type="caution">
    <text evidence="7">The sequence shown here is derived from an EMBL/GenBank/DDBJ whole genome shotgun (WGS) entry which is preliminary data.</text>
</comment>
<keyword evidence="6" id="KW-1133">Transmembrane helix</keyword>
<dbReference type="PROSITE" id="PS00086">
    <property type="entry name" value="CYTOCHROME_P450"/>
    <property type="match status" value="1"/>
</dbReference>
<evidence type="ECO:0000256" key="3">
    <source>
        <dbReference type="ARBA" id="ARBA00023002"/>
    </source>
</evidence>
<dbReference type="PRINTS" id="PR00463">
    <property type="entry name" value="EP450I"/>
</dbReference>
<dbReference type="InterPro" id="IPR001128">
    <property type="entry name" value="Cyt_P450"/>
</dbReference>
<dbReference type="CDD" id="cd11065">
    <property type="entry name" value="CYP64-like"/>
    <property type="match status" value="1"/>
</dbReference>
<keyword evidence="6" id="KW-0812">Transmembrane</keyword>
<dbReference type="EMBL" id="JBBWRZ010000008">
    <property type="protein sequence ID" value="KAK8230844.1"/>
    <property type="molecule type" value="Genomic_DNA"/>
</dbReference>
<evidence type="ECO:0000313" key="8">
    <source>
        <dbReference type="Proteomes" id="UP001492380"/>
    </source>
</evidence>
<keyword evidence="5" id="KW-0503">Monooxygenase</keyword>
<dbReference type="PANTHER" id="PTHR46300:SF4">
    <property type="entry name" value="CYTOCHROME P450 98A3"/>
    <property type="match status" value="1"/>
</dbReference>
<keyword evidence="4 5" id="KW-0408">Iron</keyword>
<evidence type="ECO:0000313" key="7">
    <source>
        <dbReference type="EMBL" id="KAK8230844.1"/>
    </source>
</evidence>
<comment type="similarity">
    <text evidence="1 5">Belongs to the cytochrome P450 family.</text>
</comment>
<reference evidence="7 8" key="1">
    <citation type="submission" date="2024-04" db="EMBL/GenBank/DDBJ databases">
        <title>Phyllosticta paracitricarpa is synonymous to the EU quarantine fungus P. citricarpa based on phylogenomic analyses.</title>
        <authorList>
            <consortium name="Lawrence Berkeley National Laboratory"/>
            <person name="Van Ingen-Buijs V.A."/>
            <person name="Van Westerhoven A.C."/>
            <person name="Haridas S."/>
            <person name="Skiadas P."/>
            <person name="Martin F."/>
            <person name="Groenewald J.Z."/>
            <person name="Crous P.W."/>
            <person name="Seidl M.F."/>
        </authorList>
    </citation>
    <scope>NUCLEOTIDE SEQUENCE [LARGE SCALE GENOMIC DNA]</scope>
    <source>
        <strain evidence="7 8">CBS 123374</strain>
    </source>
</reference>
<dbReference type="InterPro" id="IPR017972">
    <property type="entry name" value="Cyt_P450_CS"/>
</dbReference>
<keyword evidence="2 5" id="KW-0479">Metal-binding</keyword>
<dbReference type="Gene3D" id="1.10.630.10">
    <property type="entry name" value="Cytochrome P450"/>
    <property type="match status" value="1"/>
</dbReference>
<sequence>MPLVEVSGVNPSYFVYSLFVILVTPLLVVLHDFLIWRRLPPGPTPLPFIGNKHQIQRSRPWIQFEEWSHKYGPIFTIWIGRQPQLVVNDAEIASELLEKRSAIFSTRPRMVVLSEIFWNDAGLIVSPYNKRLVLRRKLLHQALTSKALDSYKTGQTAEASRLCGNLLRRPEDWEKLFEWFVASSTFCIAYGHRIDSLDANVVRVKVALMKYVGSLNVPGKYFAETFPILKYMPDFLAPWKREIKENGKRFIEANVQLLETVAKELAQKDVSPSLSRHIIELRDSQPDLPISPAAFAMIPAALFGAGTDTTASTLCSFLLALVTHPSVQRTAQAELDAVVGPSRSPTFADYPALPYTRALIHEVLRWRPVSVLGGIPHASTAPTSFGPWHIPRGTPVIGNLWAINSNATYYPDPQRFDPTRFLPETMELRRADDPKMRAELGKRHPSTAYGHASFGWGRRVCPGAELALNTLFIAVAKVLWGFNILPREGQSYDIMAYTEGFNIRPRRFECDVKVRSERHREVLMAEEQEAWNVLQRFPAFE</sequence>
<evidence type="ECO:0000256" key="2">
    <source>
        <dbReference type="ARBA" id="ARBA00022723"/>
    </source>
</evidence>
<organism evidence="7 8">
    <name type="scientific">Phyllosticta capitalensis</name>
    <dbReference type="NCBI Taxonomy" id="121624"/>
    <lineage>
        <taxon>Eukaryota</taxon>
        <taxon>Fungi</taxon>
        <taxon>Dikarya</taxon>
        <taxon>Ascomycota</taxon>
        <taxon>Pezizomycotina</taxon>
        <taxon>Dothideomycetes</taxon>
        <taxon>Dothideomycetes incertae sedis</taxon>
        <taxon>Botryosphaeriales</taxon>
        <taxon>Phyllostictaceae</taxon>
        <taxon>Phyllosticta</taxon>
    </lineage>
</organism>
<keyword evidence="8" id="KW-1185">Reference proteome</keyword>
<dbReference type="Pfam" id="PF00067">
    <property type="entry name" value="p450"/>
    <property type="match status" value="1"/>
</dbReference>
<feature type="transmembrane region" description="Helical" evidence="6">
    <location>
        <begin position="12"/>
        <end position="30"/>
    </location>
</feature>
<evidence type="ECO:0000256" key="4">
    <source>
        <dbReference type="ARBA" id="ARBA00023004"/>
    </source>
</evidence>
<dbReference type="PRINTS" id="PR00385">
    <property type="entry name" value="P450"/>
</dbReference>
<dbReference type="InterPro" id="IPR002401">
    <property type="entry name" value="Cyt_P450_E_grp-I"/>
</dbReference>
<protein>
    <submittedName>
        <fullName evidence="7">Cytochrome P450</fullName>
    </submittedName>
</protein>
<keyword evidence="5" id="KW-0349">Heme</keyword>
<accession>A0ABR1YJ09</accession>
<dbReference type="InterPro" id="IPR036396">
    <property type="entry name" value="Cyt_P450_sf"/>
</dbReference>
<name>A0ABR1YJ09_9PEZI</name>
<evidence type="ECO:0000256" key="6">
    <source>
        <dbReference type="SAM" id="Phobius"/>
    </source>
</evidence>
<dbReference type="InterPro" id="IPR050364">
    <property type="entry name" value="Cytochrome_P450_fung"/>
</dbReference>
<keyword evidence="6" id="KW-0472">Membrane</keyword>
<proteinExistence type="inferred from homology"/>
<dbReference type="PANTHER" id="PTHR46300">
    <property type="entry name" value="P450, PUTATIVE (EUROFUNG)-RELATED-RELATED"/>
    <property type="match status" value="1"/>
</dbReference>
<evidence type="ECO:0000256" key="1">
    <source>
        <dbReference type="ARBA" id="ARBA00010617"/>
    </source>
</evidence>
<keyword evidence="3 5" id="KW-0560">Oxidoreductase</keyword>
<evidence type="ECO:0000256" key="5">
    <source>
        <dbReference type="RuleBase" id="RU000461"/>
    </source>
</evidence>
<gene>
    <name evidence="7" type="ORF">HDK90DRAFT_417846</name>
</gene>
<dbReference type="Proteomes" id="UP001492380">
    <property type="component" value="Unassembled WGS sequence"/>
</dbReference>